<evidence type="ECO:0000313" key="4">
    <source>
        <dbReference type="Proteomes" id="UP001596548"/>
    </source>
</evidence>
<name>A0ABW2I3G9_9ACTN</name>
<feature type="region of interest" description="Disordered" evidence="1">
    <location>
        <begin position="1"/>
        <end position="180"/>
    </location>
</feature>
<evidence type="ECO:0000256" key="2">
    <source>
        <dbReference type="SAM" id="Phobius"/>
    </source>
</evidence>
<feature type="transmembrane region" description="Helical" evidence="2">
    <location>
        <begin position="267"/>
        <end position="294"/>
    </location>
</feature>
<evidence type="ECO:0000256" key="1">
    <source>
        <dbReference type="SAM" id="MobiDB-lite"/>
    </source>
</evidence>
<feature type="transmembrane region" description="Helical" evidence="2">
    <location>
        <begin position="413"/>
        <end position="438"/>
    </location>
</feature>
<feature type="compositionally biased region" description="Pro residues" evidence="1">
    <location>
        <begin position="50"/>
        <end position="99"/>
    </location>
</feature>
<keyword evidence="2" id="KW-0812">Transmembrane</keyword>
<feature type="transmembrane region" description="Helical" evidence="2">
    <location>
        <begin position="225"/>
        <end position="247"/>
    </location>
</feature>
<protein>
    <recommendedName>
        <fullName evidence="5">Glycerophosphoryl diester phosphodiesterase membrane domain-containing protein</fullName>
    </recommendedName>
</protein>
<dbReference type="RefSeq" id="WP_378976729.1">
    <property type="nucleotide sequence ID" value="NZ_JBHTBJ010000050.1"/>
</dbReference>
<keyword evidence="2" id="KW-0472">Membrane</keyword>
<dbReference type="PRINTS" id="PR01217">
    <property type="entry name" value="PRICHEXTENSN"/>
</dbReference>
<evidence type="ECO:0000313" key="3">
    <source>
        <dbReference type="EMBL" id="MFC7279418.1"/>
    </source>
</evidence>
<keyword evidence="4" id="KW-1185">Reference proteome</keyword>
<comment type="caution">
    <text evidence="3">The sequence shown here is derived from an EMBL/GenBank/DDBJ whole genome shotgun (WGS) entry which is preliminary data.</text>
</comment>
<feature type="transmembrane region" description="Helical" evidence="2">
    <location>
        <begin position="368"/>
        <end position="393"/>
    </location>
</feature>
<keyword evidence="2" id="KW-1133">Transmembrane helix</keyword>
<organism evidence="3 4">
    <name type="scientific">Paractinoplanes rhizophilus</name>
    <dbReference type="NCBI Taxonomy" id="1416877"/>
    <lineage>
        <taxon>Bacteria</taxon>
        <taxon>Bacillati</taxon>
        <taxon>Actinomycetota</taxon>
        <taxon>Actinomycetes</taxon>
        <taxon>Micromonosporales</taxon>
        <taxon>Micromonosporaceae</taxon>
        <taxon>Paractinoplanes</taxon>
    </lineage>
</organism>
<feature type="transmembrane region" description="Helical" evidence="2">
    <location>
        <begin position="315"/>
        <end position="334"/>
    </location>
</feature>
<feature type="compositionally biased region" description="Basic and acidic residues" evidence="1">
    <location>
        <begin position="21"/>
        <end position="33"/>
    </location>
</feature>
<dbReference type="EMBL" id="JBHTBJ010000050">
    <property type="protein sequence ID" value="MFC7279418.1"/>
    <property type="molecule type" value="Genomic_DNA"/>
</dbReference>
<reference evidence="4" key="1">
    <citation type="journal article" date="2019" name="Int. J. Syst. Evol. Microbiol.">
        <title>The Global Catalogue of Microorganisms (GCM) 10K type strain sequencing project: providing services to taxonomists for standard genome sequencing and annotation.</title>
        <authorList>
            <consortium name="The Broad Institute Genomics Platform"/>
            <consortium name="The Broad Institute Genome Sequencing Center for Infectious Disease"/>
            <person name="Wu L."/>
            <person name="Ma J."/>
        </authorList>
    </citation>
    <scope>NUCLEOTIDE SEQUENCE [LARGE SCALE GENOMIC DNA]</scope>
    <source>
        <strain evidence="4">XZYJT-10</strain>
    </source>
</reference>
<accession>A0ABW2I3G9</accession>
<feature type="compositionally biased region" description="Pro residues" evidence="1">
    <location>
        <begin position="141"/>
        <end position="173"/>
    </location>
</feature>
<evidence type="ECO:0008006" key="5">
    <source>
        <dbReference type="Google" id="ProtNLM"/>
    </source>
</evidence>
<gene>
    <name evidence="3" type="ORF">ACFQS1_36100</name>
</gene>
<feature type="compositionally biased region" description="Pro residues" evidence="1">
    <location>
        <begin position="107"/>
        <end position="132"/>
    </location>
</feature>
<sequence length="460" mass="47145">MSTLILDESGLTLTENPGTSDDDRRPPTGEHPDPAGTPSGPYAQPSDPWAQPPADPPAQSPAGPSAPPPGDPFAQPPAYPFAQPSPGPSTPPPAGPATQPPAAGGAPPSPFGPSQPLPGYGAPPPAGPPSYGPPSYGSPADGPPTYGPPGYGPPGYGPPSHGPQPGYGPPGYPGPAYGQPGPSYGVPATLPPEYYAGPDDALVSPDFAGWWARSFRLLRLAWRPILLIQLIAVLPTAVLLSWVNIASGDQIRRAGTSTLTLDELVDLIVPFLAFIVVVGLLSVTVSLATQRVLVQTATARPASIGAALLDGLRRTPALIGWGILAGLMILVGLVFCILPGIYLLAVFSILPVVVLLERGNAIGRVFQLFHANFGAALGRIAVFLGLNVAFFLVESVFTNALFPGAASGDISTAAAIASELFSAVFSVASAVVLAPMLLTAYADMRARHEPFSTAYLAPAE</sequence>
<proteinExistence type="predicted"/>
<dbReference type="Proteomes" id="UP001596548">
    <property type="component" value="Unassembled WGS sequence"/>
</dbReference>